<dbReference type="GO" id="GO:0016787">
    <property type="term" value="F:hydrolase activity"/>
    <property type="evidence" value="ECO:0007669"/>
    <property type="project" value="UniProtKB-KW"/>
</dbReference>
<evidence type="ECO:0000256" key="1">
    <source>
        <dbReference type="ARBA" id="ARBA00001947"/>
    </source>
</evidence>
<dbReference type="Pfam" id="PF01546">
    <property type="entry name" value="Peptidase_M20"/>
    <property type="match status" value="1"/>
</dbReference>
<dbReference type="GO" id="GO:0046872">
    <property type="term" value="F:metal ion binding"/>
    <property type="evidence" value="ECO:0007669"/>
    <property type="project" value="UniProtKB-KW"/>
</dbReference>
<organism evidence="7 8">
    <name type="scientific">Monilinia fructicola</name>
    <name type="common">Brown rot fungus</name>
    <name type="synonym">Ciboria fructicola</name>
    <dbReference type="NCBI Taxonomy" id="38448"/>
    <lineage>
        <taxon>Eukaryota</taxon>
        <taxon>Fungi</taxon>
        <taxon>Dikarya</taxon>
        <taxon>Ascomycota</taxon>
        <taxon>Pezizomycotina</taxon>
        <taxon>Leotiomycetes</taxon>
        <taxon>Helotiales</taxon>
        <taxon>Sclerotiniaceae</taxon>
        <taxon>Monilinia</taxon>
    </lineage>
</organism>
<dbReference type="PANTHER" id="PTHR43808:SF8">
    <property type="entry name" value="PEPTIDASE M20 DIMERISATION DOMAIN-CONTAINING PROTEIN"/>
    <property type="match status" value="1"/>
</dbReference>
<dbReference type="InterPro" id="IPR050072">
    <property type="entry name" value="Peptidase_M20A"/>
</dbReference>
<evidence type="ECO:0000256" key="2">
    <source>
        <dbReference type="ARBA" id="ARBA00006247"/>
    </source>
</evidence>
<keyword evidence="5" id="KW-0862">Zinc</keyword>
<dbReference type="EMBL" id="VICG01000006">
    <property type="protein sequence ID" value="KAA8571364.1"/>
    <property type="molecule type" value="Genomic_DNA"/>
</dbReference>
<evidence type="ECO:0000256" key="4">
    <source>
        <dbReference type="ARBA" id="ARBA00022801"/>
    </source>
</evidence>
<sequence>MNLETQPPHLIDTQGTQSNLINLHKDLVSIESITGNEYDVAQYLHSYLSSRNFTVEYQHVQPVQLTNNSNDKPRLNIFAYTGKTRNTRLLITSHMDTVAPYIPYSRSLDGEENEICGRGSTDAKGCIASQIIAVEELIEQESIHEGDIGLLFVSGEEVNGAGMKRASDLFQQDGITWEAVVFGEPSEHKLVLGHKGALAYEIIAHGKDAHSSYPELGINAISILIRVLGAIDEMELPGSDKLGETTTNIGLIQGGVAMNVVPAKASATVLTRLAAGSPEEAIERIEAVITRLGFDEGRVEVKFGHRFGPVDCDVDIDGFETDVKRGGTDVPNLKGDHKRYLYGPGSVISAHSDHECVTVDGLVKGVSDYKRIIRSLLSR</sequence>
<keyword evidence="4" id="KW-0378">Hydrolase</keyword>
<dbReference type="Pfam" id="PF07687">
    <property type="entry name" value="M20_dimer"/>
    <property type="match status" value="1"/>
</dbReference>
<feature type="domain" description="Peptidase M20 dimerisation" evidence="6">
    <location>
        <begin position="193"/>
        <end position="290"/>
    </location>
</feature>
<dbReference type="PROSITE" id="PS00759">
    <property type="entry name" value="ARGE_DAPE_CPG2_2"/>
    <property type="match status" value="1"/>
</dbReference>
<dbReference type="PANTHER" id="PTHR43808">
    <property type="entry name" value="ACETYLORNITHINE DEACETYLASE"/>
    <property type="match status" value="1"/>
</dbReference>
<evidence type="ECO:0000313" key="8">
    <source>
        <dbReference type="Proteomes" id="UP000322873"/>
    </source>
</evidence>
<proteinExistence type="inferred from homology"/>
<evidence type="ECO:0000259" key="6">
    <source>
        <dbReference type="Pfam" id="PF07687"/>
    </source>
</evidence>
<dbReference type="InterPro" id="IPR036264">
    <property type="entry name" value="Bact_exopeptidase_dim_dom"/>
</dbReference>
<dbReference type="InterPro" id="IPR001261">
    <property type="entry name" value="ArgE/DapE_CS"/>
</dbReference>
<name>A0A5M9JPE8_MONFR</name>
<dbReference type="AlphaFoldDB" id="A0A5M9JPE8"/>
<dbReference type="SUPFAM" id="SSF53187">
    <property type="entry name" value="Zn-dependent exopeptidases"/>
    <property type="match status" value="1"/>
</dbReference>
<dbReference type="Gene3D" id="3.30.70.360">
    <property type="match status" value="1"/>
</dbReference>
<comment type="caution">
    <text evidence="7">The sequence shown here is derived from an EMBL/GenBank/DDBJ whole genome shotgun (WGS) entry which is preliminary data.</text>
</comment>
<evidence type="ECO:0000313" key="7">
    <source>
        <dbReference type="EMBL" id="KAA8571364.1"/>
    </source>
</evidence>
<dbReference type="CDD" id="cd05652">
    <property type="entry name" value="M20_ArgE_DapE-like_fungal"/>
    <property type="match status" value="1"/>
</dbReference>
<dbReference type="SUPFAM" id="SSF55031">
    <property type="entry name" value="Bacterial exopeptidase dimerisation domain"/>
    <property type="match status" value="1"/>
</dbReference>
<dbReference type="Proteomes" id="UP000322873">
    <property type="component" value="Unassembled WGS sequence"/>
</dbReference>
<comment type="similarity">
    <text evidence="2">Belongs to the peptidase M20A family.</text>
</comment>
<evidence type="ECO:0000256" key="5">
    <source>
        <dbReference type="ARBA" id="ARBA00022833"/>
    </source>
</evidence>
<reference evidence="7 8" key="1">
    <citation type="submission" date="2019-06" db="EMBL/GenBank/DDBJ databases">
        <title>Genome Sequence of the Brown Rot Fungal Pathogen Monilinia fructicola.</title>
        <authorList>
            <person name="De Miccolis Angelini R.M."/>
            <person name="Landi L."/>
            <person name="Abate D."/>
            <person name="Pollastro S."/>
            <person name="Romanazzi G."/>
            <person name="Faretra F."/>
        </authorList>
    </citation>
    <scope>NUCLEOTIDE SEQUENCE [LARGE SCALE GENOMIC DNA]</scope>
    <source>
        <strain evidence="7 8">Mfrc123</strain>
    </source>
</reference>
<keyword evidence="8" id="KW-1185">Reference proteome</keyword>
<dbReference type="Gene3D" id="3.40.630.10">
    <property type="entry name" value="Zn peptidases"/>
    <property type="match status" value="1"/>
</dbReference>
<dbReference type="VEuPathDB" id="FungiDB:MFRU_046g00030"/>
<keyword evidence="3" id="KW-0479">Metal-binding</keyword>
<comment type="cofactor">
    <cofactor evidence="1">
        <name>Zn(2+)</name>
        <dbReference type="ChEBI" id="CHEBI:29105"/>
    </cofactor>
</comment>
<dbReference type="InterPro" id="IPR002933">
    <property type="entry name" value="Peptidase_M20"/>
</dbReference>
<gene>
    <name evidence="7" type="ORF">EYC84_000681</name>
</gene>
<evidence type="ECO:0000256" key="3">
    <source>
        <dbReference type="ARBA" id="ARBA00022723"/>
    </source>
</evidence>
<accession>A0A5M9JPE8</accession>
<dbReference type="InterPro" id="IPR011650">
    <property type="entry name" value="Peptidase_M20_dimer"/>
</dbReference>
<protein>
    <recommendedName>
        <fullName evidence="6">Peptidase M20 dimerisation domain-containing protein</fullName>
    </recommendedName>
</protein>